<gene>
    <name evidence="1" type="ORF">OXX778_LOCUS18719</name>
</gene>
<proteinExistence type="predicted"/>
<accession>A0A814KBF6</accession>
<reference evidence="1" key="1">
    <citation type="submission" date="2021-02" db="EMBL/GenBank/DDBJ databases">
        <authorList>
            <person name="Nowell W R."/>
        </authorList>
    </citation>
    <scope>NUCLEOTIDE SEQUENCE</scope>
    <source>
        <strain evidence="1">Ploen Becks lab</strain>
    </source>
</reference>
<sequence>MITDVIANYNKNVILIIGDMNTDFIKINHNTKMLLELIKTNGLTIANIMQQQIIDFTYRKVTQNKCLSCWKDHLLCKRENLKNQAIRVNSKQGRSTYVCAIASKAFDKVNLQEAINTISKLGDKFEIKFNSEKIIYLILNKSHKSSYSDSSLTFNNEPIKRVNTFRYLGYELTKDMNDHIHIEKGENQHLPNL</sequence>
<evidence type="ECO:0000313" key="2">
    <source>
        <dbReference type="Proteomes" id="UP000663879"/>
    </source>
</evidence>
<name>A0A814KBF6_9BILA</name>
<dbReference type="AlphaFoldDB" id="A0A814KBF6"/>
<protein>
    <submittedName>
        <fullName evidence="1">Uncharacterized protein</fullName>
    </submittedName>
</protein>
<evidence type="ECO:0000313" key="1">
    <source>
        <dbReference type="EMBL" id="CAF1048777.1"/>
    </source>
</evidence>
<comment type="caution">
    <text evidence="1">The sequence shown here is derived from an EMBL/GenBank/DDBJ whole genome shotgun (WGS) entry which is preliminary data.</text>
</comment>
<dbReference type="EMBL" id="CAJNOC010005312">
    <property type="protein sequence ID" value="CAF1048777.1"/>
    <property type="molecule type" value="Genomic_DNA"/>
</dbReference>
<dbReference type="Proteomes" id="UP000663879">
    <property type="component" value="Unassembled WGS sequence"/>
</dbReference>
<organism evidence="1 2">
    <name type="scientific">Brachionus calyciflorus</name>
    <dbReference type="NCBI Taxonomy" id="104777"/>
    <lineage>
        <taxon>Eukaryota</taxon>
        <taxon>Metazoa</taxon>
        <taxon>Spiralia</taxon>
        <taxon>Gnathifera</taxon>
        <taxon>Rotifera</taxon>
        <taxon>Eurotatoria</taxon>
        <taxon>Monogononta</taxon>
        <taxon>Pseudotrocha</taxon>
        <taxon>Ploima</taxon>
        <taxon>Brachionidae</taxon>
        <taxon>Brachionus</taxon>
    </lineage>
</organism>
<keyword evidence="2" id="KW-1185">Reference proteome</keyword>